<gene>
    <name evidence="2" type="ORF">GCM10010992_06200</name>
</gene>
<keyword evidence="1" id="KW-1133">Transmembrane helix</keyword>
<feature type="transmembrane region" description="Helical" evidence="1">
    <location>
        <begin position="220"/>
        <end position="242"/>
    </location>
</feature>
<organism evidence="2 3">
    <name type="scientific">Cloacibacterium rupense</name>
    <dbReference type="NCBI Taxonomy" id="517423"/>
    <lineage>
        <taxon>Bacteria</taxon>
        <taxon>Pseudomonadati</taxon>
        <taxon>Bacteroidota</taxon>
        <taxon>Flavobacteriia</taxon>
        <taxon>Flavobacteriales</taxon>
        <taxon>Weeksellaceae</taxon>
    </lineage>
</organism>
<evidence type="ECO:0008006" key="4">
    <source>
        <dbReference type="Google" id="ProtNLM"/>
    </source>
</evidence>
<dbReference type="Pfam" id="PF13687">
    <property type="entry name" value="DUF4153"/>
    <property type="match status" value="1"/>
</dbReference>
<feature type="transmembrane region" description="Helical" evidence="1">
    <location>
        <begin position="321"/>
        <end position="340"/>
    </location>
</feature>
<dbReference type="Proteomes" id="UP000620064">
    <property type="component" value="Unassembled WGS sequence"/>
</dbReference>
<feature type="transmembrane region" description="Helical" evidence="1">
    <location>
        <begin position="20"/>
        <end position="37"/>
    </location>
</feature>
<dbReference type="RefSeq" id="WP_188616614.1">
    <property type="nucleotide sequence ID" value="NZ_BMLV01000001.1"/>
</dbReference>
<feature type="transmembrane region" description="Helical" evidence="1">
    <location>
        <begin position="347"/>
        <end position="365"/>
    </location>
</feature>
<name>A0ABQ2NH46_9FLAO</name>
<proteinExistence type="predicted"/>
<feature type="transmembrane region" description="Helical" evidence="1">
    <location>
        <begin position="78"/>
        <end position="96"/>
    </location>
</feature>
<keyword evidence="1" id="KW-0472">Membrane</keyword>
<comment type="caution">
    <text evidence="2">The sequence shown here is derived from an EMBL/GenBank/DDBJ whole genome shotgun (WGS) entry which is preliminary data.</text>
</comment>
<dbReference type="InterPro" id="IPR025291">
    <property type="entry name" value="DUF4153"/>
</dbReference>
<keyword evidence="1" id="KW-0812">Transmembrane</keyword>
<feature type="transmembrane region" description="Helical" evidence="1">
    <location>
        <begin position="49"/>
        <end position="71"/>
    </location>
</feature>
<protein>
    <recommendedName>
        <fullName evidence="4">DUF4153 domain-containing protein</fullName>
    </recommendedName>
</protein>
<feature type="transmembrane region" description="Helical" evidence="1">
    <location>
        <begin position="143"/>
        <end position="168"/>
    </location>
</feature>
<dbReference type="EMBL" id="BMLV01000001">
    <property type="protein sequence ID" value="GGP02314.1"/>
    <property type="molecule type" value="Genomic_DNA"/>
</dbReference>
<accession>A0ABQ2NH46</accession>
<reference evidence="3" key="1">
    <citation type="journal article" date="2019" name="Int. J. Syst. Evol. Microbiol.">
        <title>The Global Catalogue of Microorganisms (GCM) 10K type strain sequencing project: providing services to taxonomists for standard genome sequencing and annotation.</title>
        <authorList>
            <consortium name="The Broad Institute Genomics Platform"/>
            <consortium name="The Broad Institute Genome Sequencing Center for Infectious Disease"/>
            <person name="Wu L."/>
            <person name="Ma J."/>
        </authorList>
    </citation>
    <scope>NUCLEOTIDE SEQUENCE [LARGE SCALE GENOMIC DNA]</scope>
    <source>
        <strain evidence="3">CGMCC 1.7656</strain>
    </source>
</reference>
<keyword evidence="3" id="KW-1185">Reference proteome</keyword>
<evidence type="ECO:0000313" key="2">
    <source>
        <dbReference type="EMBL" id="GGP02314.1"/>
    </source>
</evidence>
<evidence type="ECO:0000256" key="1">
    <source>
        <dbReference type="SAM" id="Phobius"/>
    </source>
</evidence>
<feature type="transmembrane region" description="Helical" evidence="1">
    <location>
        <begin position="108"/>
        <end position="131"/>
    </location>
</feature>
<evidence type="ECO:0000313" key="3">
    <source>
        <dbReference type="Proteomes" id="UP000620064"/>
    </source>
</evidence>
<feature type="transmembrane region" description="Helical" evidence="1">
    <location>
        <begin position="288"/>
        <end position="309"/>
    </location>
</feature>
<sequence length="591" mass="69004">MKSKLQEILSKAGSVFQNYAYVLLMALLAAITMTLLIESDSLKEESLNVYTRVIIVSLLGISLLFSLTILAERIGKTTILSLFGIGFLVVFYQFFLPHHNSGFTDVHRVLIAVSFILSHLLVSFIGFLGKNNEKSFWQFNKNLFVNVVLTGIFTAVLVGGIMLAITAVDQLFDLELDQKIYPKTFFFLAIFGSCFIFLLFNEDGIKFLEKDGNYPDILKFFVQFILIPLLIIYAVILYFYGGKILIKWDLPRGWVSYLILAYSLVGILALLLVFPLKEISTKSWVKGFSKIFYFALLPLLVLLFVAIFTRILEYGFTENRYYVLLLAIWLTLIVLYFSFWKHPNIKFIPISLFIFGLFSLVFPYFNTFSVSKNSQKKELEEILVKNNLLENGKINFNKRINNSDANEISEKFNFLRERNEINYLKKYFNEKELKNISFFNQRKMRFQIKDEFKNIKYNNEIKKGEKYTRVSIMTEEFSYDVRDYEQIFKVYNYDNQDFGFDGNTFSLKGFNGNLTLYYNNKDIDLSPDILKIVKEHQNKEGEIIVPKISFTKTVGNYELKFLIEQIDYNRYAGKRGTYFINNDILVLIKKK</sequence>
<feature type="transmembrane region" description="Helical" evidence="1">
    <location>
        <begin position="180"/>
        <end position="200"/>
    </location>
</feature>
<feature type="transmembrane region" description="Helical" evidence="1">
    <location>
        <begin position="254"/>
        <end position="276"/>
    </location>
</feature>